<keyword evidence="6" id="KW-1185">Reference proteome</keyword>
<dbReference type="Proteomes" id="UP000320390">
    <property type="component" value="Chromosome"/>
</dbReference>
<dbReference type="InterPro" id="IPR011095">
    <property type="entry name" value="Dala_Dala_lig_C"/>
</dbReference>
<proteinExistence type="inferred from homology"/>
<gene>
    <name evidence="5" type="ORF">Poly30_38750</name>
</gene>
<organism evidence="5 6">
    <name type="scientific">Saltatorellus ferox</name>
    <dbReference type="NCBI Taxonomy" id="2528018"/>
    <lineage>
        <taxon>Bacteria</taxon>
        <taxon>Pseudomonadati</taxon>
        <taxon>Planctomycetota</taxon>
        <taxon>Planctomycetia</taxon>
        <taxon>Planctomycetia incertae sedis</taxon>
        <taxon>Saltatorellus</taxon>
    </lineage>
</organism>
<comment type="similarity">
    <text evidence="1">Belongs to the D-alanine--D-alanine ligase family.</text>
</comment>
<keyword evidence="2 5" id="KW-0436">Ligase</keyword>
<evidence type="ECO:0000259" key="4">
    <source>
        <dbReference type="PROSITE" id="PS50975"/>
    </source>
</evidence>
<keyword evidence="3" id="KW-0547">Nucleotide-binding</keyword>
<protein>
    <submittedName>
        <fullName evidence="5">Ddl-like protein</fullName>
        <ecNumber evidence="5">6.3.2.4</ecNumber>
    </submittedName>
</protein>
<dbReference type="PANTHER" id="PTHR23132:SF23">
    <property type="entry name" value="D-ALANINE--D-ALANINE LIGASE B"/>
    <property type="match status" value="1"/>
</dbReference>
<evidence type="ECO:0000256" key="2">
    <source>
        <dbReference type="ARBA" id="ARBA00022598"/>
    </source>
</evidence>
<dbReference type="InterPro" id="IPR011761">
    <property type="entry name" value="ATP-grasp"/>
</dbReference>
<dbReference type="Pfam" id="PF07478">
    <property type="entry name" value="Dala_Dala_lig_C"/>
    <property type="match status" value="1"/>
</dbReference>
<dbReference type="GO" id="GO:0046872">
    <property type="term" value="F:metal ion binding"/>
    <property type="evidence" value="ECO:0007669"/>
    <property type="project" value="InterPro"/>
</dbReference>
<dbReference type="EC" id="6.3.2.4" evidence="5"/>
<dbReference type="RefSeq" id="WP_145200809.1">
    <property type="nucleotide sequence ID" value="NZ_CP036434.1"/>
</dbReference>
<evidence type="ECO:0000256" key="1">
    <source>
        <dbReference type="ARBA" id="ARBA00010871"/>
    </source>
</evidence>
<dbReference type="Gene3D" id="3.30.470.20">
    <property type="entry name" value="ATP-grasp fold, B domain"/>
    <property type="match status" value="1"/>
</dbReference>
<evidence type="ECO:0000313" key="5">
    <source>
        <dbReference type="EMBL" id="QDV08337.1"/>
    </source>
</evidence>
<feature type="domain" description="ATP-grasp" evidence="4">
    <location>
        <begin position="109"/>
        <end position="324"/>
    </location>
</feature>
<dbReference type="OrthoDB" id="9813261at2"/>
<evidence type="ECO:0000256" key="3">
    <source>
        <dbReference type="PROSITE-ProRule" id="PRU00409"/>
    </source>
</evidence>
<dbReference type="EMBL" id="CP036434">
    <property type="protein sequence ID" value="QDV08337.1"/>
    <property type="molecule type" value="Genomic_DNA"/>
</dbReference>
<dbReference type="AlphaFoldDB" id="A0A518EW75"/>
<reference evidence="5 6" key="1">
    <citation type="submission" date="2019-02" db="EMBL/GenBank/DDBJ databases">
        <title>Deep-cultivation of Planctomycetes and their phenomic and genomic characterization uncovers novel biology.</title>
        <authorList>
            <person name="Wiegand S."/>
            <person name="Jogler M."/>
            <person name="Boedeker C."/>
            <person name="Pinto D."/>
            <person name="Vollmers J."/>
            <person name="Rivas-Marin E."/>
            <person name="Kohn T."/>
            <person name="Peeters S.H."/>
            <person name="Heuer A."/>
            <person name="Rast P."/>
            <person name="Oberbeckmann S."/>
            <person name="Bunk B."/>
            <person name="Jeske O."/>
            <person name="Meyerdierks A."/>
            <person name="Storesund J.E."/>
            <person name="Kallscheuer N."/>
            <person name="Luecker S."/>
            <person name="Lage O.M."/>
            <person name="Pohl T."/>
            <person name="Merkel B.J."/>
            <person name="Hornburger P."/>
            <person name="Mueller R.-W."/>
            <person name="Bruemmer F."/>
            <person name="Labrenz M."/>
            <person name="Spormann A.M."/>
            <person name="Op den Camp H."/>
            <person name="Overmann J."/>
            <person name="Amann R."/>
            <person name="Jetten M.S.M."/>
            <person name="Mascher T."/>
            <person name="Medema M.H."/>
            <person name="Devos D.P."/>
            <person name="Kaster A.-K."/>
            <person name="Ovreas L."/>
            <person name="Rohde M."/>
            <person name="Galperin M.Y."/>
            <person name="Jogler C."/>
        </authorList>
    </citation>
    <scope>NUCLEOTIDE SEQUENCE [LARGE SCALE GENOMIC DNA]</scope>
    <source>
        <strain evidence="5 6">Poly30</strain>
    </source>
</reference>
<name>A0A518EW75_9BACT</name>
<sequence>MHVLIVFDEPAAGAGADQLDVMEQVVTVEAGLKKLGHTFSRLGLSADLPGVCAALAASPGDIVFNLAESFAGRGRLIHLVPTLLEALGRPFTGASAASMFMSSSKLVAKRMLSAAGLPTPDWYESGWDEQAPEFTPGRFIVKSVWEHASIGLDEDSVVEAEDGLDLEVALNARLTQLGGEGFVERFIDGREFNLSVIAMEPGKPVVLAPAEILFEGYDDAKPKVVGYRAKWDPESFEYQHTPRSFDFGPADRKLLARLRELALQAWSVMQLSGWARVDFRVDENGEPWILEVNANPCLSPDAGFAAALQESDMSLSQAIDCILRDSVSLPGPT</sequence>
<dbReference type="GO" id="GO:0008716">
    <property type="term" value="F:D-alanine-D-alanine ligase activity"/>
    <property type="evidence" value="ECO:0007669"/>
    <property type="project" value="UniProtKB-EC"/>
</dbReference>
<dbReference type="PROSITE" id="PS50975">
    <property type="entry name" value="ATP_GRASP"/>
    <property type="match status" value="1"/>
</dbReference>
<evidence type="ECO:0000313" key="6">
    <source>
        <dbReference type="Proteomes" id="UP000320390"/>
    </source>
</evidence>
<dbReference type="SUPFAM" id="SSF56059">
    <property type="entry name" value="Glutathione synthetase ATP-binding domain-like"/>
    <property type="match status" value="1"/>
</dbReference>
<dbReference type="GO" id="GO:0005524">
    <property type="term" value="F:ATP binding"/>
    <property type="evidence" value="ECO:0007669"/>
    <property type="project" value="UniProtKB-UniRule"/>
</dbReference>
<accession>A0A518EW75</accession>
<dbReference type="PANTHER" id="PTHR23132">
    <property type="entry name" value="D-ALANINE--D-ALANINE LIGASE"/>
    <property type="match status" value="1"/>
</dbReference>
<keyword evidence="3" id="KW-0067">ATP-binding</keyword>